<dbReference type="Proteomes" id="UP000324233">
    <property type="component" value="Chromosome"/>
</dbReference>
<organism evidence="1 2">
    <name type="scientific">Aquisphaera giovannonii</name>
    <dbReference type="NCBI Taxonomy" id="406548"/>
    <lineage>
        <taxon>Bacteria</taxon>
        <taxon>Pseudomonadati</taxon>
        <taxon>Planctomycetota</taxon>
        <taxon>Planctomycetia</taxon>
        <taxon>Isosphaerales</taxon>
        <taxon>Isosphaeraceae</taxon>
        <taxon>Aquisphaera</taxon>
    </lineage>
</organism>
<protein>
    <submittedName>
        <fullName evidence="1">Uncharacterized protein</fullName>
    </submittedName>
</protein>
<proteinExistence type="predicted"/>
<sequence length="134" mass="14521">MSRDTVPPMSKPLDCVGVDPAKTQVGKHDFQPSPTEPIVHGVGAVQHGGKFVLKERSPEDREAYYAGKIAELVTSQKELAAVTRERDAMKAALEAIKLRSPMTLLSNPPKDFAAEKARDVLTKLSSGELRKPSA</sequence>
<gene>
    <name evidence="1" type="ORF">OJF2_51620</name>
</gene>
<dbReference type="AlphaFoldDB" id="A0A5B9W7L8"/>
<accession>A0A5B9W7L8</accession>
<evidence type="ECO:0000313" key="2">
    <source>
        <dbReference type="Proteomes" id="UP000324233"/>
    </source>
</evidence>
<dbReference type="RefSeq" id="WP_148596248.1">
    <property type="nucleotide sequence ID" value="NZ_CP042997.1"/>
</dbReference>
<dbReference type="EMBL" id="CP042997">
    <property type="protein sequence ID" value="QEH36578.1"/>
    <property type="molecule type" value="Genomic_DNA"/>
</dbReference>
<evidence type="ECO:0000313" key="1">
    <source>
        <dbReference type="EMBL" id="QEH36578.1"/>
    </source>
</evidence>
<reference evidence="1 2" key="1">
    <citation type="submission" date="2019-08" db="EMBL/GenBank/DDBJ databases">
        <title>Deep-cultivation of Planctomycetes and their phenomic and genomic characterization uncovers novel biology.</title>
        <authorList>
            <person name="Wiegand S."/>
            <person name="Jogler M."/>
            <person name="Boedeker C."/>
            <person name="Pinto D."/>
            <person name="Vollmers J."/>
            <person name="Rivas-Marin E."/>
            <person name="Kohn T."/>
            <person name="Peeters S.H."/>
            <person name="Heuer A."/>
            <person name="Rast P."/>
            <person name="Oberbeckmann S."/>
            <person name="Bunk B."/>
            <person name="Jeske O."/>
            <person name="Meyerdierks A."/>
            <person name="Storesund J.E."/>
            <person name="Kallscheuer N."/>
            <person name="Luecker S."/>
            <person name="Lage O.M."/>
            <person name="Pohl T."/>
            <person name="Merkel B.J."/>
            <person name="Hornburger P."/>
            <person name="Mueller R.-W."/>
            <person name="Bruemmer F."/>
            <person name="Labrenz M."/>
            <person name="Spormann A.M."/>
            <person name="Op den Camp H."/>
            <person name="Overmann J."/>
            <person name="Amann R."/>
            <person name="Jetten M.S.M."/>
            <person name="Mascher T."/>
            <person name="Medema M.H."/>
            <person name="Devos D.P."/>
            <person name="Kaster A.-K."/>
            <person name="Ovreas L."/>
            <person name="Rohde M."/>
            <person name="Galperin M.Y."/>
            <person name="Jogler C."/>
        </authorList>
    </citation>
    <scope>NUCLEOTIDE SEQUENCE [LARGE SCALE GENOMIC DNA]</scope>
    <source>
        <strain evidence="1 2">OJF2</strain>
    </source>
</reference>
<name>A0A5B9W7L8_9BACT</name>
<dbReference type="KEGG" id="agv:OJF2_51620"/>
<keyword evidence="2" id="KW-1185">Reference proteome</keyword>